<organism evidence="2 3">
    <name type="scientific">Pleuronectes platessa</name>
    <name type="common">European plaice</name>
    <dbReference type="NCBI Taxonomy" id="8262"/>
    <lineage>
        <taxon>Eukaryota</taxon>
        <taxon>Metazoa</taxon>
        <taxon>Chordata</taxon>
        <taxon>Craniata</taxon>
        <taxon>Vertebrata</taxon>
        <taxon>Euteleostomi</taxon>
        <taxon>Actinopterygii</taxon>
        <taxon>Neopterygii</taxon>
        <taxon>Teleostei</taxon>
        <taxon>Neoteleostei</taxon>
        <taxon>Acanthomorphata</taxon>
        <taxon>Carangaria</taxon>
        <taxon>Pleuronectiformes</taxon>
        <taxon>Pleuronectoidei</taxon>
        <taxon>Pleuronectidae</taxon>
        <taxon>Pleuronectes</taxon>
    </lineage>
</organism>
<dbReference type="Pfam" id="PF07687">
    <property type="entry name" value="M20_dimer"/>
    <property type="match status" value="1"/>
</dbReference>
<dbReference type="SUPFAM" id="SSF55031">
    <property type="entry name" value="Bacterial exopeptidase dimerisation domain"/>
    <property type="match status" value="1"/>
</dbReference>
<evidence type="ECO:0000313" key="3">
    <source>
        <dbReference type="Proteomes" id="UP001153269"/>
    </source>
</evidence>
<gene>
    <name evidence="2" type="ORF">PLEPLA_LOCUS20570</name>
</gene>
<evidence type="ECO:0000313" key="2">
    <source>
        <dbReference type="EMBL" id="CAB1432488.1"/>
    </source>
</evidence>
<dbReference type="PANTHER" id="PTHR30575">
    <property type="entry name" value="PEPTIDASE M20"/>
    <property type="match status" value="1"/>
</dbReference>
<dbReference type="GO" id="GO:0016805">
    <property type="term" value="F:dipeptidase activity"/>
    <property type="evidence" value="ECO:0007669"/>
    <property type="project" value="TreeGrafter"/>
</dbReference>
<dbReference type="InterPro" id="IPR036264">
    <property type="entry name" value="Bact_exopeptidase_dim_dom"/>
</dbReference>
<keyword evidence="3" id="KW-1185">Reference proteome</keyword>
<dbReference type="AlphaFoldDB" id="A0A9N7UI22"/>
<dbReference type="Gene3D" id="3.30.70.360">
    <property type="match status" value="1"/>
</dbReference>
<dbReference type="EMBL" id="CADEAL010001446">
    <property type="protein sequence ID" value="CAB1432488.1"/>
    <property type="molecule type" value="Genomic_DNA"/>
</dbReference>
<proteinExistence type="predicted"/>
<dbReference type="Proteomes" id="UP001153269">
    <property type="component" value="Unassembled WGS sequence"/>
</dbReference>
<dbReference type="InterPro" id="IPR052030">
    <property type="entry name" value="Peptidase_M20/M20A_hydrolases"/>
</dbReference>
<feature type="domain" description="Peptidase M20 dimerisation" evidence="1">
    <location>
        <begin position="5"/>
        <end position="81"/>
    </location>
</feature>
<accession>A0A9N7UI22</accession>
<name>A0A9N7UI22_PLEPL</name>
<reference evidence="2" key="1">
    <citation type="submission" date="2020-03" db="EMBL/GenBank/DDBJ databases">
        <authorList>
            <person name="Weist P."/>
        </authorList>
    </citation>
    <scope>NUCLEOTIDE SEQUENCE</scope>
</reference>
<evidence type="ECO:0000259" key="1">
    <source>
        <dbReference type="Pfam" id="PF07687"/>
    </source>
</evidence>
<comment type="caution">
    <text evidence="2">The sequence shown here is derived from an EMBL/GenBank/DDBJ whole genome shotgun (WGS) entry which is preliminary data.</text>
</comment>
<protein>
    <recommendedName>
        <fullName evidence="1">Peptidase M20 dimerisation domain-containing protein</fullName>
    </recommendedName>
</protein>
<dbReference type="InterPro" id="IPR011650">
    <property type="entry name" value="Peptidase_M20_dimer"/>
</dbReference>
<dbReference type="PANTHER" id="PTHR30575:SF0">
    <property type="entry name" value="XAA-ARG DIPEPTIDASE"/>
    <property type="match status" value="1"/>
</dbReference>
<sequence>MLRRVSVKYHGKPSHGGAYPWGRVNALDAAAALQQPLRIITHGGEKPNIIPAYTGLEFCLRTPLVKDLRDLKAKAEACFGGAAVPTGCQMHFNHTEEHTEAAGAETAQLYTLRTAKARATTAVDVVCCPDRLRKVREDFGLAKLKQEK</sequence>